<gene>
    <name evidence="1" type="ORF">O181_084047</name>
</gene>
<name>A0A9Q3IKM4_9BASI</name>
<keyword evidence="2" id="KW-1185">Reference proteome</keyword>
<evidence type="ECO:0000313" key="1">
    <source>
        <dbReference type="EMBL" id="MBW0544332.1"/>
    </source>
</evidence>
<dbReference type="EMBL" id="AVOT02049160">
    <property type="protein sequence ID" value="MBW0544332.1"/>
    <property type="molecule type" value="Genomic_DNA"/>
</dbReference>
<dbReference type="Proteomes" id="UP000765509">
    <property type="component" value="Unassembled WGS sequence"/>
</dbReference>
<proteinExistence type="predicted"/>
<organism evidence="1 2">
    <name type="scientific">Austropuccinia psidii MF-1</name>
    <dbReference type="NCBI Taxonomy" id="1389203"/>
    <lineage>
        <taxon>Eukaryota</taxon>
        <taxon>Fungi</taxon>
        <taxon>Dikarya</taxon>
        <taxon>Basidiomycota</taxon>
        <taxon>Pucciniomycotina</taxon>
        <taxon>Pucciniomycetes</taxon>
        <taxon>Pucciniales</taxon>
        <taxon>Sphaerophragmiaceae</taxon>
        <taxon>Austropuccinia</taxon>
    </lineage>
</organism>
<protein>
    <submittedName>
        <fullName evidence="1">Uncharacterized protein</fullName>
    </submittedName>
</protein>
<sequence length="203" mass="23634">MIIDTEASCSIVGNKYLKDHFPKWEEELIPNKSRKFKCSSGRINSLGTIFKEIILPHRNGNTILKPEFVILENAQVQGFLLGTEYQRIYNIDIFNSKNRHLTIGENKDKKFHFEINNMTNENILKYLLENLKESQYGTQLTSKMKLNLLKILRKDKETFEIGDEPLGKIKQHEIELIHLCSEDHPTQLGWRLGKKLRSTSMSS</sequence>
<dbReference type="AlphaFoldDB" id="A0A9Q3IKM4"/>
<reference evidence="1" key="1">
    <citation type="submission" date="2021-03" db="EMBL/GenBank/DDBJ databases">
        <title>Draft genome sequence of rust myrtle Austropuccinia psidii MF-1, a brazilian biotype.</title>
        <authorList>
            <person name="Quecine M.C."/>
            <person name="Pachon D.M.R."/>
            <person name="Bonatelli M.L."/>
            <person name="Correr F.H."/>
            <person name="Franceschini L.M."/>
            <person name="Leite T.F."/>
            <person name="Margarido G.R.A."/>
            <person name="Almeida C.A."/>
            <person name="Ferrarezi J.A."/>
            <person name="Labate C.A."/>
        </authorList>
    </citation>
    <scope>NUCLEOTIDE SEQUENCE</scope>
    <source>
        <strain evidence="1">MF-1</strain>
    </source>
</reference>
<evidence type="ECO:0000313" key="2">
    <source>
        <dbReference type="Proteomes" id="UP000765509"/>
    </source>
</evidence>
<accession>A0A9Q3IKM4</accession>
<comment type="caution">
    <text evidence="1">The sequence shown here is derived from an EMBL/GenBank/DDBJ whole genome shotgun (WGS) entry which is preliminary data.</text>
</comment>